<dbReference type="EnsemblMetazoa" id="XM_016808813.2">
    <property type="protein sequence ID" value="XP_016664302.1"/>
    <property type="gene ID" value="LOC107885241"/>
</dbReference>
<evidence type="ECO:0000313" key="1">
    <source>
        <dbReference type="EnsemblMetazoa" id="XP_016664302.1"/>
    </source>
</evidence>
<protein>
    <submittedName>
        <fullName evidence="1">Uncharacterized protein</fullName>
    </submittedName>
</protein>
<dbReference type="KEGG" id="api:107885241"/>
<keyword evidence="2" id="KW-1185">Reference proteome</keyword>
<proteinExistence type="predicted"/>
<organism evidence="1 2">
    <name type="scientific">Acyrthosiphon pisum</name>
    <name type="common">Pea aphid</name>
    <dbReference type="NCBI Taxonomy" id="7029"/>
    <lineage>
        <taxon>Eukaryota</taxon>
        <taxon>Metazoa</taxon>
        <taxon>Ecdysozoa</taxon>
        <taxon>Arthropoda</taxon>
        <taxon>Hexapoda</taxon>
        <taxon>Insecta</taxon>
        <taxon>Pterygota</taxon>
        <taxon>Neoptera</taxon>
        <taxon>Paraneoptera</taxon>
        <taxon>Hemiptera</taxon>
        <taxon>Sternorrhyncha</taxon>
        <taxon>Aphidomorpha</taxon>
        <taxon>Aphidoidea</taxon>
        <taxon>Aphididae</taxon>
        <taxon>Macrosiphini</taxon>
        <taxon>Acyrthosiphon</taxon>
    </lineage>
</organism>
<accession>A0A8R2H959</accession>
<dbReference type="Proteomes" id="UP000007819">
    <property type="component" value="Unassembled WGS sequence"/>
</dbReference>
<reference evidence="1" key="2">
    <citation type="submission" date="2022-06" db="UniProtKB">
        <authorList>
            <consortium name="EnsemblMetazoa"/>
        </authorList>
    </citation>
    <scope>IDENTIFICATION</scope>
</reference>
<reference evidence="2" key="1">
    <citation type="submission" date="2010-06" db="EMBL/GenBank/DDBJ databases">
        <authorList>
            <person name="Jiang H."/>
            <person name="Abraham K."/>
            <person name="Ali S."/>
            <person name="Alsbrooks S.L."/>
            <person name="Anim B.N."/>
            <person name="Anosike U.S."/>
            <person name="Attaway T."/>
            <person name="Bandaranaike D.P."/>
            <person name="Battles P.K."/>
            <person name="Bell S.N."/>
            <person name="Bell A.V."/>
            <person name="Beltran B."/>
            <person name="Bickham C."/>
            <person name="Bustamante Y."/>
            <person name="Caleb T."/>
            <person name="Canada A."/>
            <person name="Cardenas V."/>
            <person name="Carter K."/>
            <person name="Chacko J."/>
            <person name="Chandrabose M.N."/>
            <person name="Chavez D."/>
            <person name="Chavez A."/>
            <person name="Chen L."/>
            <person name="Chu H.-S."/>
            <person name="Claassen K.J."/>
            <person name="Cockrell R."/>
            <person name="Collins M."/>
            <person name="Cooper J.A."/>
            <person name="Cree A."/>
            <person name="Curry S.M."/>
            <person name="Da Y."/>
            <person name="Dao M.D."/>
            <person name="Das B."/>
            <person name="Davila M.-L."/>
            <person name="Davy-Carroll L."/>
            <person name="Denson S."/>
            <person name="Dinh H."/>
            <person name="Ebong V.E."/>
            <person name="Edwards J.R."/>
            <person name="Egan A."/>
            <person name="El-Daye J."/>
            <person name="Escobedo L."/>
            <person name="Fernandez S."/>
            <person name="Fernando P.R."/>
            <person name="Flagg N."/>
            <person name="Forbes L.D."/>
            <person name="Fowler R.G."/>
            <person name="Fu Q."/>
            <person name="Gabisi R.A."/>
            <person name="Ganer J."/>
            <person name="Garbino Pronczuk A."/>
            <person name="Garcia R.M."/>
            <person name="Garner T."/>
            <person name="Garrett T.E."/>
            <person name="Gonzalez D.A."/>
            <person name="Hamid H."/>
            <person name="Hawkins E.S."/>
            <person name="Hirani K."/>
            <person name="Hogues M.E."/>
            <person name="Hollins B."/>
            <person name="Hsiao C.-H."/>
            <person name="Jabil R."/>
            <person name="James M.L."/>
            <person name="Jhangiani S.N."/>
            <person name="Johnson B."/>
            <person name="Johnson Q."/>
            <person name="Joshi V."/>
            <person name="Kalu J.B."/>
            <person name="Kam C."/>
            <person name="Kashfia A."/>
            <person name="Keebler J."/>
            <person name="Kisamo H."/>
            <person name="Kovar C.L."/>
            <person name="Lago L.A."/>
            <person name="Lai C.-Y."/>
            <person name="Laidlaw J."/>
            <person name="Lara F."/>
            <person name="Le T.-K."/>
            <person name="Lee S.L."/>
            <person name="Legall F.H."/>
            <person name="Lemon S.J."/>
            <person name="Lewis L.R."/>
            <person name="Li B."/>
            <person name="Liu Y."/>
            <person name="Liu Y.-S."/>
            <person name="Lopez J."/>
            <person name="Lozado R.J."/>
            <person name="Lu J."/>
            <person name="Madu R.C."/>
            <person name="Maheshwari M."/>
            <person name="Maheshwari R."/>
            <person name="Malloy K."/>
            <person name="Martinez E."/>
            <person name="Mathew T."/>
            <person name="Mercado I.C."/>
            <person name="Mercado C."/>
            <person name="Meyer B."/>
            <person name="Montgomery K."/>
            <person name="Morgan M.B."/>
            <person name="Munidasa M."/>
            <person name="Nazareth L.V."/>
            <person name="Nelson J."/>
            <person name="Ng B.M."/>
            <person name="Nguyen N.B."/>
            <person name="Nguyen P.Q."/>
            <person name="Nguyen T."/>
            <person name="Obregon M."/>
            <person name="Okwuonu G.O."/>
            <person name="Onwere C.G."/>
            <person name="Orozco G."/>
            <person name="Parra A."/>
            <person name="Patel S."/>
            <person name="Patil S."/>
            <person name="Perez A."/>
            <person name="Perez Y."/>
            <person name="Pham C."/>
            <person name="Primus E.L."/>
            <person name="Pu L.-L."/>
            <person name="Puazo M."/>
            <person name="Qin X."/>
            <person name="Quiroz J.B."/>
            <person name="Reese J."/>
            <person name="Richards S."/>
            <person name="Rives C.M."/>
            <person name="Robberts R."/>
            <person name="Ruiz S.J."/>
            <person name="Ruiz M.J."/>
            <person name="Santibanez J."/>
            <person name="Schneider B.W."/>
            <person name="Sisson I."/>
            <person name="Smith M."/>
            <person name="Sodergren E."/>
            <person name="Song X.-Z."/>
            <person name="Song B.B."/>
            <person name="Summersgill H."/>
            <person name="Thelus R."/>
            <person name="Thornton R.D."/>
            <person name="Trejos Z.Y."/>
            <person name="Usmani K."/>
            <person name="Vattathil S."/>
            <person name="Villasana D."/>
            <person name="Walker D.L."/>
            <person name="Wang S."/>
            <person name="Wang K."/>
            <person name="White C.S."/>
            <person name="Williams A.C."/>
            <person name="Williamson J."/>
            <person name="Wilson K."/>
            <person name="Woghiren I.O."/>
            <person name="Woodworth J.R."/>
            <person name="Worley K.C."/>
            <person name="Wright R.A."/>
            <person name="Wu W."/>
            <person name="Young L."/>
            <person name="Zhang L."/>
            <person name="Zhang J."/>
            <person name="Zhu Y."/>
            <person name="Muzny D.M."/>
            <person name="Weinstock G."/>
            <person name="Gibbs R.A."/>
        </authorList>
    </citation>
    <scope>NUCLEOTIDE SEQUENCE [LARGE SCALE GENOMIC DNA]</scope>
    <source>
        <strain evidence="2">LSR1</strain>
    </source>
</reference>
<dbReference type="RefSeq" id="XP_016664302.1">
    <property type="nucleotide sequence ID" value="XM_016808813.1"/>
</dbReference>
<name>A0A8R2H959_ACYPI</name>
<dbReference type="AlphaFoldDB" id="A0A8R2H959"/>
<sequence length="114" mass="12738">MAQAVGATVLNKNLLFCVNLDIAILHGEHDTSSVGGGNVPKCLPGHIEVANKQLSEPFSESELKRITQSLVTFLYDMSKRRGKLGTQCCKDLVEYMDYVPEPETLLKYIDEYMK</sequence>
<evidence type="ECO:0000313" key="2">
    <source>
        <dbReference type="Proteomes" id="UP000007819"/>
    </source>
</evidence>
<dbReference type="GeneID" id="107885241"/>